<sequence length="78" mass="9134">MAFSLPSTWRWCKPATRHARGEERGWRARRGEWGGREEGKEAEIDGRMLQFNEKGEERGRGGDNCHTPKFFPKPKLEF</sequence>
<accession>Q5ZCQ2</accession>
<feature type="region of interest" description="Disordered" evidence="1">
    <location>
        <begin position="18"/>
        <end position="78"/>
    </location>
</feature>
<dbReference type="Proteomes" id="UP000817658">
    <property type="component" value="Chromosome 1"/>
</dbReference>
<name>Q5ZCQ2_ORYSJ</name>
<reference evidence="2" key="1">
    <citation type="journal article" date="2002" name="Nature">
        <title>The genome sequence and structure of rice chromosome 1.</title>
        <authorList>
            <person name="Sasaki T."/>
            <person name="Matsumoto T."/>
            <person name="Yamamoto K."/>
            <person name="Sakata K."/>
            <person name="Baba T."/>
            <person name="Katayose Y."/>
            <person name="Wu J."/>
            <person name="Niimura Y."/>
            <person name="Cheng Z."/>
            <person name="Nagamura Y."/>
            <person name="Antonio B.A."/>
            <person name="Kanamori H."/>
            <person name="Hosokawa S."/>
            <person name="Masukawa M."/>
            <person name="Arikawa K."/>
            <person name="Chiden Y."/>
            <person name="Hayashi M."/>
            <person name="Okamoto M."/>
            <person name="Ando T."/>
            <person name="Aoki H."/>
            <person name="Arita K."/>
            <person name="Hamada M."/>
            <person name="Harada C."/>
            <person name="Hijishita S."/>
            <person name="Honda M."/>
            <person name="Ichikawa Y."/>
            <person name="Idonuma A."/>
            <person name="Iijima M."/>
            <person name="Ikeda M."/>
            <person name="Ikeno M."/>
            <person name="Itoh S."/>
            <person name="Itoh T."/>
            <person name="Itoh Y."/>
            <person name="Itoh Y."/>
            <person name="Iwabuchi A."/>
            <person name="Kamiya K."/>
            <person name="Karasawa W."/>
            <person name="Katagiri S."/>
            <person name="Kikuta A."/>
            <person name="Kobayashi N."/>
            <person name="Kono I."/>
            <person name="Machita K."/>
            <person name="Maehara T."/>
            <person name="Mizuno H."/>
            <person name="Mizubayashi T."/>
            <person name="Mukai Y."/>
            <person name="Nagasaki H."/>
            <person name="Nakashima M."/>
            <person name="Nakama Y."/>
            <person name="Nakamichi Y."/>
            <person name="Nakamura M."/>
            <person name="Namiki N."/>
            <person name="Negishi M."/>
            <person name="Ohta I."/>
            <person name="Ono N."/>
            <person name="Saji S."/>
            <person name="Sakai K."/>
            <person name="Shibata M."/>
            <person name="Shimokawa T."/>
            <person name="Shomura A."/>
            <person name="Song J."/>
            <person name="Takazaki Y."/>
            <person name="Terasawa K."/>
            <person name="Tsuji K."/>
            <person name="Waki K."/>
            <person name="Yamagata H."/>
            <person name="Yamane H."/>
            <person name="Yoshiki S."/>
            <person name="Yoshihara R."/>
            <person name="Yukawa K."/>
            <person name="Zhong H."/>
            <person name="Iwama H."/>
            <person name="Endo T."/>
            <person name="Ito H."/>
            <person name="Hahn J.H."/>
            <person name="Kim H.I."/>
            <person name="Eun M.Y."/>
            <person name="Yano M."/>
            <person name="Jiang J."/>
            <person name="Gojobori T."/>
        </authorList>
    </citation>
    <scope>NUCLEOTIDE SEQUENCE [LARGE SCALE GENOMIC DNA]</scope>
</reference>
<dbReference type="EMBL" id="AP003208">
    <property type="protein sequence ID" value="BAD52772.1"/>
    <property type="molecule type" value="Genomic_DNA"/>
</dbReference>
<feature type="compositionally biased region" description="Basic and acidic residues" evidence="1">
    <location>
        <begin position="19"/>
        <end position="46"/>
    </location>
</feature>
<evidence type="ECO:0000313" key="2">
    <source>
        <dbReference type="EMBL" id="BAD52772.1"/>
    </source>
</evidence>
<organism evidence="2">
    <name type="scientific">Oryza sativa subsp. japonica</name>
    <name type="common">Rice</name>
    <dbReference type="NCBI Taxonomy" id="39947"/>
    <lineage>
        <taxon>Eukaryota</taxon>
        <taxon>Viridiplantae</taxon>
        <taxon>Streptophyta</taxon>
        <taxon>Embryophyta</taxon>
        <taxon>Tracheophyta</taxon>
        <taxon>Spermatophyta</taxon>
        <taxon>Magnoliopsida</taxon>
        <taxon>Liliopsida</taxon>
        <taxon>Poales</taxon>
        <taxon>Poaceae</taxon>
        <taxon>BOP clade</taxon>
        <taxon>Oryzoideae</taxon>
        <taxon>Oryzeae</taxon>
        <taxon>Oryzinae</taxon>
        <taxon>Oryza</taxon>
        <taxon>Oryza sativa</taxon>
    </lineage>
</organism>
<evidence type="ECO:0000256" key="1">
    <source>
        <dbReference type="SAM" id="MobiDB-lite"/>
    </source>
</evidence>
<feature type="compositionally biased region" description="Basic and acidic residues" evidence="1">
    <location>
        <begin position="53"/>
        <end position="63"/>
    </location>
</feature>
<gene>
    <name evidence="2" type="primary">B1158F07.23</name>
</gene>
<protein>
    <submittedName>
        <fullName evidence="2">Uncharacterized protein</fullName>
    </submittedName>
</protein>
<proteinExistence type="predicted"/>
<dbReference type="AlphaFoldDB" id="Q5ZCQ2"/>